<accession>A0A8X6TUK2</accession>
<comment type="caution">
    <text evidence="1">The sequence shown here is derived from an EMBL/GenBank/DDBJ whole genome shotgun (WGS) entry which is preliminary data.</text>
</comment>
<name>A0A8X6TUK2_NEPPI</name>
<reference evidence="1" key="1">
    <citation type="submission" date="2020-08" db="EMBL/GenBank/DDBJ databases">
        <title>Multicomponent nature underlies the extraordinary mechanical properties of spider dragline silk.</title>
        <authorList>
            <person name="Kono N."/>
            <person name="Nakamura H."/>
            <person name="Mori M."/>
            <person name="Yoshida Y."/>
            <person name="Ohtoshi R."/>
            <person name="Malay A.D."/>
            <person name="Moran D.A.P."/>
            <person name="Tomita M."/>
            <person name="Numata K."/>
            <person name="Arakawa K."/>
        </authorList>
    </citation>
    <scope>NUCLEOTIDE SEQUENCE</scope>
</reference>
<evidence type="ECO:0000313" key="1">
    <source>
        <dbReference type="EMBL" id="GFT47907.1"/>
    </source>
</evidence>
<protein>
    <submittedName>
        <fullName evidence="1">Uncharacterized protein</fullName>
    </submittedName>
</protein>
<dbReference type="AlphaFoldDB" id="A0A8X6TUK2"/>
<dbReference type="EMBL" id="BMAW01064943">
    <property type="protein sequence ID" value="GFT47907.1"/>
    <property type="molecule type" value="Genomic_DNA"/>
</dbReference>
<gene>
    <name evidence="1" type="ORF">NPIL_34001</name>
</gene>
<evidence type="ECO:0000313" key="2">
    <source>
        <dbReference type="Proteomes" id="UP000887013"/>
    </source>
</evidence>
<keyword evidence="2" id="KW-1185">Reference proteome</keyword>
<proteinExistence type="predicted"/>
<sequence>MDDLTYETHVTVTCPGMLDKTGHCWGHRKAFELDITIKEFGEKMFRLGILSRVPSAHLFSVNFFSFFLEVPGDWLIKIKNDLVSERTDSLLHKGTVKADLSI</sequence>
<organism evidence="1 2">
    <name type="scientific">Nephila pilipes</name>
    <name type="common">Giant wood spider</name>
    <name type="synonym">Nephila maculata</name>
    <dbReference type="NCBI Taxonomy" id="299642"/>
    <lineage>
        <taxon>Eukaryota</taxon>
        <taxon>Metazoa</taxon>
        <taxon>Ecdysozoa</taxon>
        <taxon>Arthropoda</taxon>
        <taxon>Chelicerata</taxon>
        <taxon>Arachnida</taxon>
        <taxon>Araneae</taxon>
        <taxon>Araneomorphae</taxon>
        <taxon>Entelegynae</taxon>
        <taxon>Araneoidea</taxon>
        <taxon>Nephilidae</taxon>
        <taxon>Nephila</taxon>
    </lineage>
</organism>
<dbReference type="Proteomes" id="UP000887013">
    <property type="component" value="Unassembled WGS sequence"/>
</dbReference>